<comment type="caution">
    <text evidence="1">The sequence shown here is derived from an EMBL/GenBank/DDBJ whole genome shotgun (WGS) entry which is preliminary data.</text>
</comment>
<name>A0A9W4DRG0_9ACTN</name>
<dbReference type="Proteomes" id="UP001152519">
    <property type="component" value="Unassembled WGS sequence"/>
</dbReference>
<dbReference type="EMBL" id="CAJSLV010000070">
    <property type="protein sequence ID" value="CAG6396312.1"/>
    <property type="molecule type" value="Genomic_DNA"/>
</dbReference>
<reference evidence="1" key="1">
    <citation type="submission" date="2021-05" db="EMBL/GenBank/DDBJ databases">
        <authorList>
            <person name="Arsene-Ploetze F."/>
        </authorList>
    </citation>
    <scope>NUCLEOTIDE SEQUENCE</scope>
    <source>
        <strain evidence="1">DSM 42138</strain>
    </source>
</reference>
<accession>A0A9W4DRG0</accession>
<evidence type="ECO:0000313" key="1">
    <source>
        <dbReference type="EMBL" id="CAG6396312.1"/>
    </source>
</evidence>
<protein>
    <submittedName>
        <fullName evidence="1">Uncharacterized protein</fullName>
    </submittedName>
</protein>
<gene>
    <name evidence="1" type="ORF">SCOCK_40232</name>
</gene>
<organism evidence="1 2">
    <name type="scientific">Actinacidiphila cocklensis</name>
    <dbReference type="NCBI Taxonomy" id="887465"/>
    <lineage>
        <taxon>Bacteria</taxon>
        <taxon>Bacillati</taxon>
        <taxon>Actinomycetota</taxon>
        <taxon>Actinomycetes</taxon>
        <taxon>Kitasatosporales</taxon>
        <taxon>Streptomycetaceae</taxon>
        <taxon>Actinacidiphila</taxon>
    </lineage>
</organism>
<proteinExistence type="predicted"/>
<evidence type="ECO:0000313" key="2">
    <source>
        <dbReference type="Proteomes" id="UP001152519"/>
    </source>
</evidence>
<keyword evidence="2" id="KW-1185">Reference proteome</keyword>
<sequence length="28" mass="3456">MRLARDTWQGPICNLQNWRYMLFRALTT</sequence>
<dbReference type="AlphaFoldDB" id="A0A9W4DRG0"/>